<accession>A0AAV7JW40</accession>
<organism evidence="1 2">
    <name type="scientific">Oopsacas minuta</name>
    <dbReference type="NCBI Taxonomy" id="111878"/>
    <lineage>
        <taxon>Eukaryota</taxon>
        <taxon>Metazoa</taxon>
        <taxon>Porifera</taxon>
        <taxon>Hexactinellida</taxon>
        <taxon>Hexasterophora</taxon>
        <taxon>Lyssacinosida</taxon>
        <taxon>Leucopsacidae</taxon>
        <taxon>Oopsacas</taxon>
    </lineage>
</organism>
<name>A0AAV7JW40_9METZ</name>
<protein>
    <submittedName>
        <fullName evidence="1">Tigger transposable element-derived protein 4-like</fullName>
    </submittedName>
</protein>
<dbReference type="EMBL" id="JAKMXF010000296">
    <property type="protein sequence ID" value="KAI6652988.1"/>
    <property type="molecule type" value="Genomic_DNA"/>
</dbReference>
<dbReference type="AlphaFoldDB" id="A0AAV7JW40"/>
<comment type="caution">
    <text evidence="1">The sequence shown here is derived from an EMBL/GenBank/DDBJ whole genome shotgun (WGS) entry which is preliminary data.</text>
</comment>
<proteinExistence type="predicted"/>
<evidence type="ECO:0000313" key="1">
    <source>
        <dbReference type="EMBL" id="KAI6652988.1"/>
    </source>
</evidence>
<keyword evidence="2" id="KW-1185">Reference proteome</keyword>
<reference evidence="1 2" key="1">
    <citation type="journal article" date="2023" name="BMC Biol.">
        <title>The compact genome of the sponge Oopsacas minuta (Hexactinellida) is lacking key metazoan core genes.</title>
        <authorList>
            <person name="Santini S."/>
            <person name="Schenkelaars Q."/>
            <person name="Jourda C."/>
            <person name="Duchesne M."/>
            <person name="Belahbib H."/>
            <person name="Rocher C."/>
            <person name="Selva M."/>
            <person name="Riesgo A."/>
            <person name="Vervoort M."/>
            <person name="Leys S.P."/>
            <person name="Kodjabachian L."/>
            <person name="Le Bivic A."/>
            <person name="Borchiellini C."/>
            <person name="Claverie J.M."/>
            <person name="Renard E."/>
        </authorList>
    </citation>
    <scope>NUCLEOTIDE SEQUENCE [LARGE SCALE GENOMIC DNA]</scope>
    <source>
        <strain evidence="1">SPO-2</strain>
    </source>
</reference>
<sequence>MNLKEFYRKSVMAYALDPLADGNLTGDKMSKAIDVKQAILWIAFTWRQVKSQAVVNCFAKVFGTLSLASTKITSEFNSHIEYCELPLPPEVFDDDFSNYVNVNSDRPTMGELTIGDDIEIVSVNNKGDNNDLKIIESDTEVESDIPVHSTSEVKKMIEKMRTLISHHNFDFQGAILSKSEDGVLIVETELKKQTTLNMFYTK</sequence>
<evidence type="ECO:0000313" key="2">
    <source>
        <dbReference type="Proteomes" id="UP001165289"/>
    </source>
</evidence>
<dbReference type="Proteomes" id="UP001165289">
    <property type="component" value="Unassembled WGS sequence"/>
</dbReference>
<gene>
    <name evidence="1" type="ORF">LOD99_4065</name>
</gene>